<keyword evidence="7" id="KW-0333">Golgi apparatus</keyword>
<feature type="transmembrane region" description="Helical" evidence="7">
    <location>
        <begin position="232"/>
        <end position="252"/>
    </location>
</feature>
<feature type="transmembrane region" description="Helical" evidence="7">
    <location>
        <begin position="112"/>
        <end position="133"/>
    </location>
</feature>
<dbReference type="AlphaFoldDB" id="A0A7I8IG82"/>
<comment type="similarity">
    <text evidence="7">Belongs to the PGAP3 family.</text>
</comment>
<protein>
    <recommendedName>
        <fullName evidence="7">Post-GPI attachment to proteins factor 3</fullName>
    </recommendedName>
</protein>
<name>A0A7I8IG82_SPIIN</name>
<proteinExistence type="inferred from homology"/>
<dbReference type="GO" id="GO:0006506">
    <property type="term" value="P:GPI anchor biosynthetic process"/>
    <property type="evidence" value="ECO:0007669"/>
    <property type="project" value="UniProtKB-KW"/>
</dbReference>
<gene>
    <name evidence="8" type="ORF">SI7747_02002834</name>
</gene>
<evidence type="ECO:0000256" key="6">
    <source>
        <dbReference type="ARBA" id="ARBA00023136"/>
    </source>
</evidence>
<feature type="transmembrane region" description="Helical" evidence="7">
    <location>
        <begin position="145"/>
        <end position="165"/>
    </location>
</feature>
<evidence type="ECO:0000313" key="8">
    <source>
        <dbReference type="EMBL" id="CAA2616616.1"/>
    </source>
</evidence>
<evidence type="ECO:0000256" key="5">
    <source>
        <dbReference type="ARBA" id="ARBA00022989"/>
    </source>
</evidence>
<dbReference type="Proteomes" id="UP001189122">
    <property type="component" value="Unassembled WGS sequence"/>
</dbReference>
<evidence type="ECO:0000313" key="9">
    <source>
        <dbReference type="Proteomes" id="UP001189122"/>
    </source>
</evidence>
<sequence length="327" mass="36734">MARPTGWLMVLALLGWLVGILHAGAGDADPLYISCVERCERAEHCQPSSAAIAIDVPRILHMWREWTCRSDCRRSCVAQREMEREELGLEPLKYHGKWPQMRSACLLNMVSAALPGLNLIAQLYGWLSFLLLRRKSPCGTNSYEYVGLWHIQGLLATNAWFWSSIFHVREFAVTERLAYSAAVALVGYSLVLSIVRTFNLRNEESRVIVASPVLGFAITHIFYLNYAELDYGWNKTVCAAMGVAQILLWSTWAGRTRHPSRYKMWAVGAAGCLAVLIEVVDFPLRGGFVDGRTLCHAIAIPLTHLWWSFARDDALLGTSPPPKKKTK</sequence>
<comment type="caution">
    <text evidence="7">Lacks conserved residue(s) required for the propagation of feature annotation.</text>
</comment>
<evidence type="ECO:0000256" key="3">
    <source>
        <dbReference type="ARBA" id="ARBA00022692"/>
    </source>
</evidence>
<evidence type="ECO:0000256" key="1">
    <source>
        <dbReference type="ARBA" id="ARBA00004127"/>
    </source>
</evidence>
<comment type="subcellular location">
    <subcellularLocation>
        <location evidence="1">Endomembrane system</location>
        <topology evidence="1">Multi-pass membrane protein</topology>
    </subcellularLocation>
    <subcellularLocation>
        <location evidence="7">Golgi apparatus membrane</location>
        <topology evidence="7">Multi-pass membrane protein</topology>
    </subcellularLocation>
</comment>
<dbReference type="GO" id="GO:0005789">
    <property type="term" value="C:endoplasmic reticulum membrane"/>
    <property type="evidence" value="ECO:0007669"/>
    <property type="project" value="TreeGrafter"/>
</dbReference>
<evidence type="ECO:0000256" key="2">
    <source>
        <dbReference type="ARBA" id="ARBA00022502"/>
    </source>
</evidence>
<accession>A0A7I8IG82</accession>
<keyword evidence="6 7" id="KW-0472">Membrane</keyword>
<keyword evidence="3 7" id="KW-0812">Transmembrane</keyword>
<feature type="transmembrane region" description="Helical" evidence="7">
    <location>
        <begin position="177"/>
        <end position="195"/>
    </location>
</feature>
<evidence type="ECO:0000256" key="4">
    <source>
        <dbReference type="ARBA" id="ARBA00022729"/>
    </source>
</evidence>
<feature type="chain" id="PRO_5029945504" description="Post-GPI attachment to proteins factor 3" evidence="7">
    <location>
        <begin position="24"/>
        <end position="327"/>
    </location>
</feature>
<keyword evidence="2 7" id="KW-0337">GPI-anchor biosynthesis</keyword>
<dbReference type="PANTHER" id="PTHR13148">
    <property type="entry name" value="PER1-RELATED"/>
    <property type="match status" value="1"/>
</dbReference>
<keyword evidence="9" id="KW-1185">Reference proteome</keyword>
<evidence type="ECO:0000256" key="7">
    <source>
        <dbReference type="RuleBase" id="RU365066"/>
    </source>
</evidence>
<keyword evidence="4 7" id="KW-0732">Signal</keyword>
<dbReference type="EMBL" id="CACRZD030000002">
    <property type="protein sequence ID" value="CAA6656294.1"/>
    <property type="molecule type" value="Genomic_DNA"/>
</dbReference>
<dbReference type="InterPro" id="IPR007217">
    <property type="entry name" value="Per1-like"/>
</dbReference>
<dbReference type="Pfam" id="PF04080">
    <property type="entry name" value="Per1"/>
    <property type="match status" value="1"/>
</dbReference>
<organism evidence="8">
    <name type="scientific">Spirodela intermedia</name>
    <name type="common">Intermediate duckweed</name>
    <dbReference type="NCBI Taxonomy" id="51605"/>
    <lineage>
        <taxon>Eukaryota</taxon>
        <taxon>Viridiplantae</taxon>
        <taxon>Streptophyta</taxon>
        <taxon>Embryophyta</taxon>
        <taxon>Tracheophyta</taxon>
        <taxon>Spermatophyta</taxon>
        <taxon>Magnoliopsida</taxon>
        <taxon>Liliopsida</taxon>
        <taxon>Araceae</taxon>
        <taxon>Lemnoideae</taxon>
        <taxon>Spirodela</taxon>
    </lineage>
</organism>
<dbReference type="GO" id="GO:0000139">
    <property type="term" value="C:Golgi membrane"/>
    <property type="evidence" value="ECO:0007669"/>
    <property type="project" value="UniProtKB-SubCell"/>
</dbReference>
<keyword evidence="5 7" id="KW-1133">Transmembrane helix</keyword>
<dbReference type="EMBL" id="LR743589">
    <property type="protein sequence ID" value="CAA2616616.1"/>
    <property type="molecule type" value="Genomic_DNA"/>
</dbReference>
<comment type="function">
    <text evidence="7">Involved in the lipid remodeling steps of GPI-anchor maturation.</text>
</comment>
<feature type="transmembrane region" description="Helical" evidence="7">
    <location>
        <begin position="207"/>
        <end position="226"/>
    </location>
</feature>
<dbReference type="GO" id="GO:0016788">
    <property type="term" value="F:hydrolase activity, acting on ester bonds"/>
    <property type="evidence" value="ECO:0007669"/>
    <property type="project" value="TreeGrafter"/>
</dbReference>
<feature type="signal peptide" evidence="7">
    <location>
        <begin position="1"/>
        <end position="23"/>
    </location>
</feature>
<dbReference type="PANTHER" id="PTHR13148:SF0">
    <property type="entry name" value="POST-GPI ATTACHMENT TO PROTEINS FACTOR 3"/>
    <property type="match status" value="1"/>
</dbReference>
<reference evidence="8 9" key="1">
    <citation type="submission" date="2019-12" db="EMBL/GenBank/DDBJ databases">
        <authorList>
            <person name="Scholz U."/>
            <person name="Mascher M."/>
            <person name="Fiebig A."/>
        </authorList>
    </citation>
    <scope>NUCLEOTIDE SEQUENCE</scope>
</reference>